<feature type="region of interest" description="Disordered" evidence="1">
    <location>
        <begin position="1"/>
        <end position="20"/>
    </location>
</feature>
<reference evidence="3 4" key="1">
    <citation type="submission" date="2024-01" db="EMBL/GenBank/DDBJ databases">
        <title>A draft genome for the cacao thread blight pathogen Marasmiellus scandens.</title>
        <authorList>
            <person name="Baruah I.K."/>
            <person name="Leung J."/>
            <person name="Bukari Y."/>
            <person name="Amoako-Attah I."/>
            <person name="Meinhardt L.W."/>
            <person name="Bailey B.A."/>
            <person name="Cohen S.P."/>
        </authorList>
    </citation>
    <scope>NUCLEOTIDE SEQUENCE [LARGE SCALE GENOMIC DNA]</scope>
    <source>
        <strain evidence="3 4">GH-19</strain>
    </source>
</reference>
<keyword evidence="2" id="KW-1133">Transmembrane helix</keyword>
<feature type="transmembrane region" description="Helical" evidence="2">
    <location>
        <begin position="520"/>
        <end position="540"/>
    </location>
</feature>
<keyword evidence="2" id="KW-0472">Membrane</keyword>
<evidence type="ECO:0000313" key="4">
    <source>
        <dbReference type="Proteomes" id="UP001498398"/>
    </source>
</evidence>
<evidence type="ECO:0000256" key="2">
    <source>
        <dbReference type="SAM" id="Phobius"/>
    </source>
</evidence>
<dbReference type="EMBL" id="JBANRG010000001">
    <property type="protein sequence ID" value="KAK7472347.1"/>
    <property type="molecule type" value="Genomic_DNA"/>
</dbReference>
<feature type="transmembrane region" description="Helical" evidence="2">
    <location>
        <begin position="50"/>
        <end position="69"/>
    </location>
</feature>
<proteinExistence type="predicted"/>
<protein>
    <submittedName>
        <fullName evidence="3">Uncharacterized protein</fullName>
    </submittedName>
</protein>
<organism evidence="3 4">
    <name type="scientific">Marasmiellus scandens</name>
    <dbReference type="NCBI Taxonomy" id="2682957"/>
    <lineage>
        <taxon>Eukaryota</taxon>
        <taxon>Fungi</taxon>
        <taxon>Dikarya</taxon>
        <taxon>Basidiomycota</taxon>
        <taxon>Agaricomycotina</taxon>
        <taxon>Agaricomycetes</taxon>
        <taxon>Agaricomycetidae</taxon>
        <taxon>Agaricales</taxon>
        <taxon>Marasmiineae</taxon>
        <taxon>Omphalotaceae</taxon>
        <taxon>Marasmiellus</taxon>
    </lineage>
</organism>
<dbReference type="Proteomes" id="UP001498398">
    <property type="component" value="Unassembled WGS sequence"/>
</dbReference>
<feature type="transmembrane region" description="Helical" evidence="2">
    <location>
        <begin position="159"/>
        <end position="179"/>
    </location>
</feature>
<sequence>MSCELSPYVSHDEEAGSAHSHGYKDKNLGLTQHSYTINASGGFRLEMHPLSLCVTVLWIGFVIGMLFDLEMAVSSATSSLVQPWYYKSLPGILLTIFAQGHVAITAMHLSRLAVSALHFSVTSPNTWAELFWLADNSWQGPIGFLGAVRGMLGLRKRASLTFFLFTFTCAVALVTPVFLARGYPETSLIVDIQTIFNPNTASVARMASVDAYAQLASGSGAWSTGRSVLSLYNSSTYTPAGRPRDEILDDFFFAGDTELFDTRLPGIRSQGHCYAAEDHHDISNGDSHSRFISSCNALKWLPDSSHHENLTTTNVTKQASSVSTDFCANISQTFTPWDGVPDANSTSATMSAMFWISANNASFSGSDVPKHISQGIIFCNHTISFGRASLNGTTGTFEAFIMEELLSANTSQGGEPVLHPLVAILQTWSDMSESPGSAVAIDTRAAAWYTQMGYNTSYVGGGEISINQPDLGEFAIHLGFGVTHMVNSIVLLSTTTEESYPATQHITITARTRQHSIVKVAYVLLVLWLVLLTFLSGRMYRPTFGDSLNSYVAARLLADQPELVEGYCCGSIIDNPNMKADFARVGDSVFGVDVGHVTVGGFGNLTSDRRYAGRN</sequence>
<evidence type="ECO:0000256" key="1">
    <source>
        <dbReference type="SAM" id="MobiDB-lite"/>
    </source>
</evidence>
<comment type="caution">
    <text evidence="3">The sequence shown here is derived from an EMBL/GenBank/DDBJ whole genome shotgun (WGS) entry which is preliminary data.</text>
</comment>
<accession>A0ABR1K565</accession>
<keyword evidence="4" id="KW-1185">Reference proteome</keyword>
<evidence type="ECO:0000313" key="3">
    <source>
        <dbReference type="EMBL" id="KAK7472347.1"/>
    </source>
</evidence>
<gene>
    <name evidence="3" type="ORF">VKT23_000464</name>
</gene>
<feature type="compositionally biased region" description="Basic and acidic residues" evidence="1">
    <location>
        <begin position="10"/>
        <end position="20"/>
    </location>
</feature>
<keyword evidence="2" id="KW-0812">Transmembrane</keyword>
<name>A0ABR1K565_9AGAR</name>